<dbReference type="AlphaFoldDB" id="A0A2P6TV26"/>
<evidence type="ECO:0000313" key="2">
    <source>
        <dbReference type="EMBL" id="PRW57925.1"/>
    </source>
</evidence>
<comment type="caution">
    <text evidence="2">The sequence shown here is derived from an EMBL/GenBank/DDBJ whole genome shotgun (WGS) entry which is preliminary data.</text>
</comment>
<protein>
    <submittedName>
        <fullName evidence="2">Nicotinamide N-methyltransferase-like</fullName>
    </submittedName>
</protein>
<sequence>MAWVLDAEVESTPLSTTGGHTWEAARRLAAYLSAAAGELGLRRPGLRLLELGSGTGWLGANVARNMPEAALVVLTEQPDGLAHLRRNVALNSARGLPVGHVRVQSCDWRAYGPEAAAGSGGKQDSVAGCGSSAAGGSGDGPAAAEGKAAAAAAAGAAAAGVDPAAPAPALTSAEEQQKEELDLAAVPWDFIIGSDLIYNEIGSRCLPRVLAALARPQTQVLYCHTKHRFDLLDMEFLEQLEACGLCCEEVWEPGVPPPPQSPPLRFPPTDLFPEQRIAVYRITQRQQQPEQQMA</sequence>
<reference evidence="2 3" key="1">
    <citation type="journal article" date="2018" name="Plant J.">
        <title>Genome sequences of Chlorella sorokiniana UTEX 1602 and Micractinium conductrix SAG 241.80: implications to maltose excretion by a green alga.</title>
        <authorList>
            <person name="Arriola M.B."/>
            <person name="Velmurugan N."/>
            <person name="Zhang Y."/>
            <person name="Plunkett M.H."/>
            <person name="Hondzo H."/>
            <person name="Barney B.M."/>
        </authorList>
    </citation>
    <scope>NUCLEOTIDE SEQUENCE [LARGE SCALE GENOMIC DNA]</scope>
    <source>
        <strain evidence="3">UTEX 1602</strain>
    </source>
</reference>
<evidence type="ECO:0000256" key="1">
    <source>
        <dbReference type="SAM" id="MobiDB-lite"/>
    </source>
</evidence>
<proteinExistence type="predicted"/>
<evidence type="ECO:0000313" key="3">
    <source>
        <dbReference type="Proteomes" id="UP000239899"/>
    </source>
</evidence>
<dbReference type="EMBL" id="LHPG02000006">
    <property type="protein sequence ID" value="PRW57925.1"/>
    <property type="molecule type" value="Genomic_DNA"/>
</dbReference>
<dbReference type="SUPFAM" id="SSF53335">
    <property type="entry name" value="S-adenosyl-L-methionine-dependent methyltransferases"/>
    <property type="match status" value="2"/>
</dbReference>
<dbReference type="GO" id="GO:0032259">
    <property type="term" value="P:methylation"/>
    <property type="evidence" value="ECO:0007669"/>
    <property type="project" value="UniProtKB-KW"/>
</dbReference>
<name>A0A2P6TV26_CHLSO</name>
<dbReference type="PANTHER" id="PTHR14614:SF132">
    <property type="entry name" value="PROTEIN-LYSINE METHYLTRANSFERASE C42C1.13"/>
    <property type="match status" value="1"/>
</dbReference>
<accession>A0A2P6TV26</accession>
<dbReference type="Proteomes" id="UP000239899">
    <property type="component" value="Unassembled WGS sequence"/>
</dbReference>
<dbReference type="PANTHER" id="PTHR14614">
    <property type="entry name" value="HEPATOCELLULAR CARCINOMA-ASSOCIATED ANTIGEN"/>
    <property type="match status" value="1"/>
</dbReference>
<dbReference type="InterPro" id="IPR019410">
    <property type="entry name" value="Methyltransf_16"/>
</dbReference>
<dbReference type="InterPro" id="IPR029063">
    <property type="entry name" value="SAM-dependent_MTases_sf"/>
</dbReference>
<dbReference type="GO" id="GO:0008168">
    <property type="term" value="F:methyltransferase activity"/>
    <property type="evidence" value="ECO:0007669"/>
    <property type="project" value="UniProtKB-KW"/>
</dbReference>
<gene>
    <name evidence="2" type="ORF">C2E21_3338</name>
</gene>
<dbReference type="STRING" id="3076.A0A2P6TV26"/>
<organism evidence="2 3">
    <name type="scientific">Chlorella sorokiniana</name>
    <name type="common">Freshwater green alga</name>
    <dbReference type="NCBI Taxonomy" id="3076"/>
    <lineage>
        <taxon>Eukaryota</taxon>
        <taxon>Viridiplantae</taxon>
        <taxon>Chlorophyta</taxon>
        <taxon>core chlorophytes</taxon>
        <taxon>Trebouxiophyceae</taxon>
        <taxon>Chlorellales</taxon>
        <taxon>Chlorellaceae</taxon>
        <taxon>Chlorella clade</taxon>
        <taxon>Chlorella</taxon>
    </lineage>
</organism>
<keyword evidence="3" id="KW-1185">Reference proteome</keyword>
<dbReference type="Pfam" id="PF10294">
    <property type="entry name" value="Methyltransf_16"/>
    <property type="match status" value="2"/>
</dbReference>
<dbReference type="Gene3D" id="3.40.50.150">
    <property type="entry name" value="Vaccinia Virus protein VP39"/>
    <property type="match status" value="1"/>
</dbReference>
<dbReference type="OrthoDB" id="46564at2759"/>
<feature type="region of interest" description="Disordered" evidence="1">
    <location>
        <begin position="114"/>
        <end position="143"/>
    </location>
</feature>